<keyword evidence="2" id="KW-1185">Reference proteome</keyword>
<protein>
    <submittedName>
        <fullName evidence="1">Uncharacterized protein</fullName>
    </submittedName>
</protein>
<name>A0ABU7R1I3_9FLAO</name>
<reference evidence="1 2" key="1">
    <citation type="submission" date="2024-01" db="EMBL/GenBank/DDBJ databases">
        <title>Whole genome of Chryseobacterium arthrosphaerae NNCa 2741.</title>
        <authorList>
            <person name="Boriskina E.V."/>
            <person name="Gordinskaya N.A."/>
            <person name="Kropotov V.S."/>
            <person name="Alekseeva A.E."/>
            <person name="Makhova M.A."/>
            <person name="Kryazhev D.V."/>
            <person name="Shkurkina I.S."/>
        </authorList>
    </citation>
    <scope>NUCLEOTIDE SEQUENCE [LARGE SCALE GENOMIC DNA]</scope>
    <source>
        <strain evidence="1 2">NNCa 2741</strain>
    </source>
</reference>
<accession>A0ABU7R1I3</accession>
<evidence type="ECO:0000313" key="2">
    <source>
        <dbReference type="Proteomes" id="UP001350005"/>
    </source>
</evidence>
<dbReference type="Proteomes" id="UP001350005">
    <property type="component" value="Unassembled WGS sequence"/>
</dbReference>
<organism evidence="1 2">
    <name type="scientific">Chryseobacterium arthrosphaerae</name>
    <dbReference type="NCBI Taxonomy" id="651561"/>
    <lineage>
        <taxon>Bacteria</taxon>
        <taxon>Pseudomonadati</taxon>
        <taxon>Bacteroidota</taxon>
        <taxon>Flavobacteriia</taxon>
        <taxon>Flavobacteriales</taxon>
        <taxon>Weeksellaceae</taxon>
        <taxon>Chryseobacterium group</taxon>
        <taxon>Chryseobacterium</taxon>
    </lineage>
</organism>
<proteinExistence type="predicted"/>
<comment type="caution">
    <text evidence="1">The sequence shown here is derived from an EMBL/GenBank/DDBJ whole genome shotgun (WGS) entry which is preliminary data.</text>
</comment>
<dbReference type="RefSeq" id="WP_241310792.1">
    <property type="nucleotide sequence ID" value="NZ_JAKYXJ010000011.1"/>
</dbReference>
<evidence type="ECO:0000313" key="1">
    <source>
        <dbReference type="EMBL" id="MEE6128671.1"/>
    </source>
</evidence>
<sequence length="51" mass="5719">MKKMEAGGLEMKVLLSINTILVNQFFLHAKIVPSSFRDLHSGLDSATTKHY</sequence>
<gene>
    <name evidence="1" type="ORF">V2E39_14840</name>
</gene>
<dbReference type="EMBL" id="JAZGJU010000031">
    <property type="protein sequence ID" value="MEE6128671.1"/>
    <property type="molecule type" value="Genomic_DNA"/>
</dbReference>